<reference evidence="4" key="1">
    <citation type="submission" date="2023-07" db="EMBL/GenBank/DDBJ databases">
        <title>Genomic Encyclopedia of Type Strains, Phase IV (KMG-IV): sequencing the most valuable type-strain genomes for metagenomic binning, comparative biology and taxonomic classification.</title>
        <authorList>
            <person name="Goeker M."/>
        </authorList>
    </citation>
    <scope>NUCLEOTIDE SEQUENCE [LARGE SCALE GENOMIC DNA]</scope>
    <source>
        <strain evidence="4">DSM 22019</strain>
    </source>
</reference>
<evidence type="ECO:0000256" key="3">
    <source>
        <dbReference type="NCBIfam" id="TIGR00152"/>
    </source>
</evidence>
<dbReference type="InterPro" id="IPR027417">
    <property type="entry name" value="P-loop_NTPase"/>
</dbReference>
<dbReference type="SUPFAM" id="SSF52540">
    <property type="entry name" value="P-loop containing nucleoside triphosphate hydrolases"/>
    <property type="match status" value="1"/>
</dbReference>
<dbReference type="PROSITE" id="PS51219">
    <property type="entry name" value="DPCK"/>
    <property type="match status" value="1"/>
</dbReference>
<dbReference type="Pfam" id="PF01121">
    <property type="entry name" value="CoaE"/>
    <property type="match status" value="1"/>
</dbReference>
<name>A0ABU0NF71_9MOLU</name>
<protein>
    <recommendedName>
        <fullName evidence="3">Dephospho-CoA kinase</fullName>
        <ecNumber evidence="3">2.7.1.24</ecNumber>
    </recommendedName>
</protein>
<proteinExistence type="predicted"/>
<evidence type="ECO:0000313" key="4">
    <source>
        <dbReference type="EMBL" id="MDQ0568091.1"/>
    </source>
</evidence>
<dbReference type="Proteomes" id="UP001236620">
    <property type="component" value="Unassembled WGS sequence"/>
</dbReference>
<keyword evidence="5" id="KW-1185">Reference proteome</keyword>
<evidence type="ECO:0000256" key="2">
    <source>
        <dbReference type="ARBA" id="ARBA00022840"/>
    </source>
</evidence>
<dbReference type="Gene3D" id="3.40.50.300">
    <property type="entry name" value="P-loop containing nucleotide triphosphate hydrolases"/>
    <property type="match status" value="1"/>
</dbReference>
<evidence type="ECO:0000313" key="5">
    <source>
        <dbReference type="Proteomes" id="UP001236620"/>
    </source>
</evidence>
<dbReference type="EMBL" id="JAUSWP010000009">
    <property type="protein sequence ID" value="MDQ0568091.1"/>
    <property type="molecule type" value="Genomic_DNA"/>
</dbReference>
<dbReference type="NCBIfam" id="TIGR00152">
    <property type="entry name" value="dephospho-CoA kinase"/>
    <property type="match status" value="1"/>
</dbReference>
<accession>A0ABU0NF71</accession>
<evidence type="ECO:0000256" key="1">
    <source>
        <dbReference type="ARBA" id="ARBA00022741"/>
    </source>
</evidence>
<gene>
    <name evidence="4" type="ORF">J2Z63_000740</name>
</gene>
<keyword evidence="4" id="KW-0418">Kinase</keyword>
<dbReference type="CDD" id="cd02022">
    <property type="entry name" value="DPCK"/>
    <property type="match status" value="1"/>
</dbReference>
<sequence length="187" mass="21909">MIIGIFGKIGSGKTTISSKFTNFHPNFKIINADIVAKKCLEQEEVKNKLKKIDENILDNDNNIDRKYLREKIFSNKEFGQKIDDLLWPIISDEINKEISFDPAANYIIEAALLNKLKISNIDFKVKVKSNLFKIAYRVKKRDGVSLFNIFKIWLKQTRLLKKVKSDITIKYFYELELYIQKNKIIVD</sequence>
<dbReference type="GO" id="GO:0004140">
    <property type="term" value="F:dephospho-CoA kinase activity"/>
    <property type="evidence" value="ECO:0007669"/>
    <property type="project" value="UniProtKB-EC"/>
</dbReference>
<keyword evidence="1" id="KW-0547">Nucleotide-binding</keyword>
<comment type="caution">
    <text evidence="4">The sequence shown here is derived from an EMBL/GenBank/DDBJ whole genome shotgun (WGS) entry which is preliminary data.</text>
</comment>
<organism evidence="4 5">
    <name type="scientific">Mycoplasma yeatsii</name>
    <dbReference type="NCBI Taxonomy" id="51365"/>
    <lineage>
        <taxon>Bacteria</taxon>
        <taxon>Bacillati</taxon>
        <taxon>Mycoplasmatota</taxon>
        <taxon>Mollicutes</taxon>
        <taxon>Mycoplasmataceae</taxon>
        <taxon>Mycoplasma</taxon>
    </lineage>
</organism>
<dbReference type="RefSeq" id="WP_307445511.1">
    <property type="nucleotide sequence ID" value="NZ_JAUSWP010000009.1"/>
</dbReference>
<keyword evidence="4" id="KW-0808">Transferase</keyword>
<dbReference type="InterPro" id="IPR001977">
    <property type="entry name" value="Depp_CoAkinase"/>
</dbReference>
<dbReference type="EC" id="2.7.1.24" evidence="3"/>
<keyword evidence="2" id="KW-0067">ATP-binding</keyword>